<dbReference type="InterPro" id="IPR005493">
    <property type="entry name" value="RraA/RraA-like"/>
</dbReference>
<reference evidence="2" key="1">
    <citation type="submission" date="2023-03" db="EMBL/GenBank/DDBJ databases">
        <authorList>
            <person name="Steffen K."/>
            <person name="Cardenas P."/>
        </authorList>
    </citation>
    <scope>NUCLEOTIDE SEQUENCE</scope>
</reference>
<protein>
    <submittedName>
        <fullName evidence="2">Uncharacterized protein MJ0644</fullName>
    </submittedName>
</protein>
<comment type="cofactor">
    <cofactor evidence="1">
        <name>Mg(2+)</name>
        <dbReference type="ChEBI" id="CHEBI:18420"/>
    </cofactor>
</comment>
<feature type="binding site" evidence="1">
    <location>
        <position position="135"/>
    </location>
    <ligand>
        <name>substrate</name>
    </ligand>
</feature>
<dbReference type="InterPro" id="IPR036704">
    <property type="entry name" value="RraA/RraA-like_sf"/>
</dbReference>
<dbReference type="Proteomes" id="UP001174909">
    <property type="component" value="Unassembled WGS sequence"/>
</dbReference>
<proteinExistence type="predicted"/>
<evidence type="ECO:0000313" key="3">
    <source>
        <dbReference type="Proteomes" id="UP001174909"/>
    </source>
</evidence>
<evidence type="ECO:0000256" key="1">
    <source>
        <dbReference type="PIRSR" id="PIRSR605493-1"/>
    </source>
</evidence>
<comment type="caution">
    <text evidence="2">The sequence shown here is derived from an EMBL/GenBank/DDBJ whole genome shotgun (WGS) entry which is preliminary data.</text>
</comment>
<dbReference type="Pfam" id="PF03737">
    <property type="entry name" value="RraA-like"/>
    <property type="match status" value="1"/>
</dbReference>
<accession>A0AA35W436</accession>
<organism evidence="2 3">
    <name type="scientific">Geodia barretti</name>
    <name type="common">Barrett's horny sponge</name>
    <dbReference type="NCBI Taxonomy" id="519541"/>
    <lineage>
        <taxon>Eukaryota</taxon>
        <taxon>Metazoa</taxon>
        <taxon>Porifera</taxon>
        <taxon>Demospongiae</taxon>
        <taxon>Heteroscleromorpha</taxon>
        <taxon>Tetractinellida</taxon>
        <taxon>Astrophorina</taxon>
        <taxon>Geodiidae</taxon>
        <taxon>Geodia</taxon>
    </lineage>
</organism>
<keyword evidence="1" id="KW-0460">Magnesium</keyword>
<evidence type="ECO:0000313" key="2">
    <source>
        <dbReference type="EMBL" id="CAI8006729.1"/>
    </source>
</evidence>
<keyword evidence="1" id="KW-0479">Metal-binding</keyword>
<dbReference type="CDD" id="cd16841">
    <property type="entry name" value="RraA_family"/>
    <property type="match status" value="1"/>
</dbReference>
<sequence length="237" mass="26100">MSAYRGGPAVYQTVSDATLKALSQIDSPSICNAIEGFDYRPKNAGFMLPEIKAVFQEFTPVVGYAVTGVISANRPEGHSVRREDWWDLIVSVPEPRFIVLHDIDNPPLGAYWGEVQSNIHKALGALAVATDGTVRDLDEVRELGFQFFSKEVSVSHAYVHMVDMGIPVEVGGLTVHTGDLLHGDKHGVTNIPFDLADRIPDMVRTIADYEQQTIGLCQSEQFSLDALKEVAKITRPY</sequence>
<dbReference type="PANTHER" id="PTHR33254:SF4">
    <property type="entry name" value="4-HYDROXY-4-METHYL-2-OXOGLUTARATE ALDOLASE 3-RELATED"/>
    <property type="match status" value="1"/>
</dbReference>
<dbReference type="SUPFAM" id="SSF89562">
    <property type="entry name" value="RraA-like"/>
    <property type="match status" value="1"/>
</dbReference>
<dbReference type="AlphaFoldDB" id="A0AA35W436"/>
<dbReference type="EMBL" id="CASHTH010000712">
    <property type="protein sequence ID" value="CAI8006729.1"/>
    <property type="molecule type" value="Genomic_DNA"/>
</dbReference>
<dbReference type="Gene3D" id="3.50.30.40">
    <property type="entry name" value="Ribonuclease E inhibitor RraA/RraA-like"/>
    <property type="match status" value="1"/>
</dbReference>
<dbReference type="PANTHER" id="PTHR33254">
    <property type="entry name" value="4-HYDROXY-4-METHYL-2-OXOGLUTARATE ALDOLASE 3-RELATED"/>
    <property type="match status" value="1"/>
</dbReference>
<name>A0AA35W436_GEOBA</name>
<dbReference type="GO" id="GO:0046872">
    <property type="term" value="F:metal ion binding"/>
    <property type="evidence" value="ECO:0007669"/>
    <property type="project" value="UniProtKB-KW"/>
</dbReference>
<keyword evidence="3" id="KW-1185">Reference proteome</keyword>
<feature type="binding site" evidence="1">
    <location>
        <position position="136"/>
    </location>
    <ligand>
        <name>Mg(2+)</name>
        <dbReference type="ChEBI" id="CHEBI:18420"/>
    </ligand>
</feature>
<gene>
    <name evidence="2" type="ORF">GBAR_LOCUS4870</name>
</gene>